<gene>
    <name evidence="1" type="ORF">DPX16_20716</name>
</gene>
<organism evidence="1 2">
    <name type="scientific">Anabarilius grahami</name>
    <name type="common">Kanglang fish</name>
    <name type="synonym">Barilius grahami</name>
    <dbReference type="NCBI Taxonomy" id="495550"/>
    <lineage>
        <taxon>Eukaryota</taxon>
        <taxon>Metazoa</taxon>
        <taxon>Chordata</taxon>
        <taxon>Craniata</taxon>
        <taxon>Vertebrata</taxon>
        <taxon>Euteleostomi</taxon>
        <taxon>Actinopterygii</taxon>
        <taxon>Neopterygii</taxon>
        <taxon>Teleostei</taxon>
        <taxon>Ostariophysi</taxon>
        <taxon>Cypriniformes</taxon>
        <taxon>Xenocyprididae</taxon>
        <taxon>Xenocypridinae</taxon>
        <taxon>Xenocypridinae incertae sedis</taxon>
        <taxon>Anabarilius</taxon>
    </lineage>
</organism>
<protein>
    <submittedName>
        <fullName evidence="1">Uncharacterized protein</fullName>
    </submittedName>
</protein>
<dbReference type="Proteomes" id="UP000281406">
    <property type="component" value="Unassembled WGS sequence"/>
</dbReference>
<evidence type="ECO:0000313" key="2">
    <source>
        <dbReference type="Proteomes" id="UP000281406"/>
    </source>
</evidence>
<evidence type="ECO:0000313" key="1">
    <source>
        <dbReference type="EMBL" id="ROL48363.1"/>
    </source>
</evidence>
<dbReference type="AlphaFoldDB" id="A0A3N0YQ90"/>
<reference evidence="1 2" key="1">
    <citation type="submission" date="2018-10" db="EMBL/GenBank/DDBJ databases">
        <title>Genome assembly for a Yunnan-Guizhou Plateau 3E fish, Anabarilius grahami (Regan), and its evolutionary and genetic applications.</title>
        <authorList>
            <person name="Jiang W."/>
        </authorList>
    </citation>
    <scope>NUCLEOTIDE SEQUENCE [LARGE SCALE GENOMIC DNA]</scope>
    <source>
        <strain evidence="1">AG-KIZ</strain>
        <tissue evidence="1">Muscle</tissue>
    </source>
</reference>
<proteinExistence type="predicted"/>
<keyword evidence="2" id="KW-1185">Reference proteome</keyword>
<comment type="caution">
    <text evidence="1">The sequence shown here is derived from an EMBL/GenBank/DDBJ whole genome shotgun (WGS) entry which is preliminary data.</text>
</comment>
<name>A0A3N0YQ90_ANAGA</name>
<dbReference type="EMBL" id="RJVU01030833">
    <property type="protein sequence ID" value="ROL48363.1"/>
    <property type="molecule type" value="Genomic_DNA"/>
</dbReference>
<accession>A0A3N0YQ90</accession>
<sequence length="79" mass="8629">MGEKSLQQCSSVYFQAPSGKLVSNLIQCTLTFHCVDTLGEERMQASLVGDNGETYHWKAPKPPVKSSARLCCECNSCDA</sequence>